<organism evidence="7 8">
    <name type="scientific">Niabella digestorum</name>
    <dbReference type="NCBI Taxonomy" id="3117701"/>
    <lineage>
        <taxon>Bacteria</taxon>
        <taxon>Pseudomonadati</taxon>
        <taxon>Bacteroidota</taxon>
        <taxon>Chitinophagia</taxon>
        <taxon>Chitinophagales</taxon>
        <taxon>Chitinophagaceae</taxon>
        <taxon>Niabella</taxon>
    </lineage>
</organism>
<evidence type="ECO:0000256" key="5">
    <source>
        <dbReference type="ARBA" id="ARBA00023136"/>
    </source>
</evidence>
<feature type="transmembrane region" description="Helical" evidence="6">
    <location>
        <begin position="249"/>
        <end position="274"/>
    </location>
</feature>
<evidence type="ECO:0000313" key="7">
    <source>
        <dbReference type="EMBL" id="MEE6188210.1"/>
    </source>
</evidence>
<keyword evidence="5 6" id="KW-0472">Membrane</keyword>
<feature type="transmembrane region" description="Helical" evidence="6">
    <location>
        <begin position="77"/>
        <end position="96"/>
    </location>
</feature>
<feature type="transmembrane region" description="Helical" evidence="6">
    <location>
        <begin position="36"/>
        <end position="57"/>
    </location>
</feature>
<name>A0ABU7RJN8_9BACT</name>
<feature type="transmembrane region" description="Helical" evidence="6">
    <location>
        <begin position="202"/>
        <end position="228"/>
    </location>
</feature>
<evidence type="ECO:0000256" key="3">
    <source>
        <dbReference type="ARBA" id="ARBA00022692"/>
    </source>
</evidence>
<evidence type="ECO:0000313" key="8">
    <source>
        <dbReference type="Proteomes" id="UP001357452"/>
    </source>
</evidence>
<keyword evidence="4 6" id="KW-1133">Transmembrane helix</keyword>
<feature type="transmembrane region" description="Helical" evidence="6">
    <location>
        <begin position="286"/>
        <end position="308"/>
    </location>
</feature>
<dbReference type="InterPro" id="IPR001204">
    <property type="entry name" value="Phos_transporter"/>
</dbReference>
<feature type="transmembrane region" description="Helical" evidence="6">
    <location>
        <begin position="163"/>
        <end position="182"/>
    </location>
</feature>
<comment type="caution">
    <text evidence="7">The sequence shown here is derived from an EMBL/GenBank/DDBJ whole genome shotgun (WGS) entry which is preliminary data.</text>
</comment>
<keyword evidence="6" id="KW-0592">Phosphate transport</keyword>
<feature type="transmembrane region" description="Helical" evidence="6">
    <location>
        <begin position="370"/>
        <end position="396"/>
    </location>
</feature>
<evidence type="ECO:0000256" key="2">
    <source>
        <dbReference type="ARBA" id="ARBA00022448"/>
    </source>
</evidence>
<dbReference type="Pfam" id="PF01384">
    <property type="entry name" value="PHO4"/>
    <property type="match status" value="1"/>
</dbReference>
<evidence type="ECO:0000256" key="1">
    <source>
        <dbReference type="ARBA" id="ARBA00004141"/>
    </source>
</evidence>
<comment type="similarity">
    <text evidence="6">Belongs to the inorganic phosphate transporter (PiT) (TC 2.A.20) family.</text>
</comment>
<dbReference type="Proteomes" id="UP001357452">
    <property type="component" value="Unassembled WGS sequence"/>
</dbReference>
<accession>A0ABU7RJN8</accession>
<evidence type="ECO:0000256" key="4">
    <source>
        <dbReference type="ARBA" id="ARBA00022989"/>
    </source>
</evidence>
<sequence>MFTYLVVIIALALIFDYINGFHDAANSIATIVSTKVLTPFQAVLWAALFNFAAYFVFKDHGVANTIAKTVKENYITLNVIFAGLVAAISWNIFTWWRGLPSSSSHTLIGGFAGAAIAHSQTVASVNSAVVLKIASFIFMAPLIGFIMAFILSIWFINSFRKGWAMKLLSIAIIIGVLTFWALTLETDPAKLATHYDSYLAKVIFYSTNFKFLLFGLIIIIMAAFSLFLSSLNAHRATIWFKRLQLVSSAIFSIGHGGNDAQKVMGIIMAALVAYDPDNYSIDHMVSWVPLACYTAIALGTMSGGWKIVKTMGTKITKVTPFEGVAAETAGALTLFVTEELRIPVSTTHTITGSIMGVGATKRLSAVRWGVTINLLWAWILTIPISAILAGIVYFIVKLVS</sequence>
<keyword evidence="8" id="KW-1185">Reference proteome</keyword>
<dbReference type="PANTHER" id="PTHR11101">
    <property type="entry name" value="PHOSPHATE TRANSPORTER"/>
    <property type="match status" value="1"/>
</dbReference>
<proteinExistence type="inferred from homology"/>
<protein>
    <recommendedName>
        <fullName evidence="6">Phosphate transporter</fullName>
    </recommendedName>
</protein>
<keyword evidence="3 6" id="KW-0812">Transmembrane</keyword>
<gene>
    <name evidence="7" type="ORF">V2H41_13095</name>
</gene>
<keyword evidence="2 6" id="KW-0813">Transport</keyword>
<dbReference type="EMBL" id="JAZGLY010000009">
    <property type="protein sequence ID" value="MEE6188210.1"/>
    <property type="molecule type" value="Genomic_DNA"/>
</dbReference>
<evidence type="ECO:0000256" key="6">
    <source>
        <dbReference type="RuleBase" id="RU363058"/>
    </source>
</evidence>
<dbReference type="PANTHER" id="PTHR11101:SF80">
    <property type="entry name" value="PHOSPHATE TRANSPORTER"/>
    <property type="match status" value="1"/>
</dbReference>
<dbReference type="RefSeq" id="WP_330975616.1">
    <property type="nucleotide sequence ID" value="NZ_JAZGLY010000009.1"/>
</dbReference>
<reference evidence="7 8" key="1">
    <citation type="submission" date="2024-01" db="EMBL/GenBank/DDBJ databases">
        <title>Niabella digestum sp. nov., isolated from waste digestion system.</title>
        <authorList>
            <person name="Zhang L."/>
        </authorList>
    </citation>
    <scope>NUCLEOTIDE SEQUENCE [LARGE SCALE GENOMIC DNA]</scope>
    <source>
        <strain evidence="7 8">A18</strain>
    </source>
</reference>
<feature type="transmembrane region" description="Helical" evidence="6">
    <location>
        <begin position="133"/>
        <end position="156"/>
    </location>
</feature>
<comment type="subcellular location">
    <subcellularLocation>
        <location evidence="1 6">Membrane</location>
        <topology evidence="1 6">Multi-pass membrane protein</topology>
    </subcellularLocation>
</comment>